<keyword evidence="3" id="KW-1185">Reference proteome</keyword>
<dbReference type="Gene3D" id="3.40.50.10320">
    <property type="entry name" value="LmbE-like"/>
    <property type="match status" value="1"/>
</dbReference>
<dbReference type="InterPro" id="IPR003737">
    <property type="entry name" value="GlcNAc_PI_deacetylase-related"/>
</dbReference>
<accession>A0A2A9D4S8</accession>
<dbReference type="Pfam" id="PF02585">
    <property type="entry name" value="PIG-L"/>
    <property type="match status" value="1"/>
</dbReference>
<sequence>MSESLETFTPDGLERVLVVVAHPDDAEYGASCAVAAWTAQGVAVTYLLLTRGEAGIRGMPPERTAVVREAEQRAGCAAVGVSDVRFLDHPDGLLQHTPQLRRDIARVIREVRPQLVVTPTWELEAPWGLNHVDHRVCGLAVVDAMRDADNPWLFPELLEEGLEPWATQRLMVAGHTRLTHGVDVSGPPLEAGIASLEAHEAYLAALPWHPAPRQMLAEMTAGQGQRIGVANAVLVRVI</sequence>
<evidence type="ECO:0000313" key="3">
    <source>
        <dbReference type="Proteomes" id="UP000224915"/>
    </source>
</evidence>
<evidence type="ECO:0000256" key="1">
    <source>
        <dbReference type="ARBA" id="ARBA00022833"/>
    </source>
</evidence>
<dbReference type="GO" id="GO:0016137">
    <property type="term" value="P:glycoside metabolic process"/>
    <property type="evidence" value="ECO:0007669"/>
    <property type="project" value="UniProtKB-ARBA"/>
</dbReference>
<dbReference type="GO" id="GO:0016811">
    <property type="term" value="F:hydrolase activity, acting on carbon-nitrogen (but not peptide) bonds, in linear amides"/>
    <property type="evidence" value="ECO:0007669"/>
    <property type="project" value="TreeGrafter"/>
</dbReference>
<protein>
    <submittedName>
        <fullName evidence="2">LmbE family N-acetylglucosaminyl deacetylase</fullName>
    </submittedName>
</protein>
<reference evidence="2 3" key="1">
    <citation type="submission" date="2017-10" db="EMBL/GenBank/DDBJ databases">
        <title>Sequencing the genomes of 1000 actinobacteria strains.</title>
        <authorList>
            <person name="Klenk H.-P."/>
        </authorList>
    </citation>
    <scope>NUCLEOTIDE SEQUENCE [LARGE SCALE GENOMIC DNA]</scope>
    <source>
        <strain evidence="2 3">DSM 21801</strain>
    </source>
</reference>
<dbReference type="SUPFAM" id="SSF102588">
    <property type="entry name" value="LmbE-like"/>
    <property type="match status" value="1"/>
</dbReference>
<name>A0A2A9D4S8_9MICO</name>
<dbReference type="InterPro" id="IPR024078">
    <property type="entry name" value="LmbE-like_dom_sf"/>
</dbReference>
<dbReference type="Proteomes" id="UP000224915">
    <property type="component" value="Unassembled WGS sequence"/>
</dbReference>
<dbReference type="EMBL" id="PDJD01000001">
    <property type="protein sequence ID" value="PFG20859.1"/>
    <property type="molecule type" value="Genomic_DNA"/>
</dbReference>
<comment type="caution">
    <text evidence="2">The sequence shown here is derived from an EMBL/GenBank/DDBJ whole genome shotgun (WGS) entry which is preliminary data.</text>
</comment>
<dbReference type="RefSeq" id="WP_098469777.1">
    <property type="nucleotide sequence ID" value="NZ_PDJD01000001.1"/>
</dbReference>
<dbReference type="PANTHER" id="PTHR12993">
    <property type="entry name" value="N-ACETYLGLUCOSAMINYL-PHOSPHATIDYLINOSITOL DE-N-ACETYLASE-RELATED"/>
    <property type="match status" value="1"/>
</dbReference>
<dbReference type="PANTHER" id="PTHR12993:SF28">
    <property type="entry name" value="LMBE FAMILY PROTEIN"/>
    <property type="match status" value="1"/>
</dbReference>
<organism evidence="2 3">
    <name type="scientific">Serinibacter salmoneus</name>
    <dbReference type="NCBI Taxonomy" id="556530"/>
    <lineage>
        <taxon>Bacteria</taxon>
        <taxon>Bacillati</taxon>
        <taxon>Actinomycetota</taxon>
        <taxon>Actinomycetes</taxon>
        <taxon>Micrococcales</taxon>
        <taxon>Beutenbergiaceae</taxon>
        <taxon>Serinibacter</taxon>
    </lineage>
</organism>
<keyword evidence="1" id="KW-0862">Zinc</keyword>
<dbReference type="OrthoDB" id="3514174at2"/>
<dbReference type="AlphaFoldDB" id="A0A2A9D4S8"/>
<proteinExistence type="predicted"/>
<gene>
    <name evidence="2" type="ORF">ATL40_2474</name>
</gene>
<evidence type="ECO:0000313" key="2">
    <source>
        <dbReference type="EMBL" id="PFG20859.1"/>
    </source>
</evidence>